<gene>
    <name evidence="12" type="ORF">BLAHAN_04355</name>
</gene>
<dbReference type="GO" id="GO:0005886">
    <property type="term" value="C:plasma membrane"/>
    <property type="evidence" value="ECO:0007669"/>
    <property type="project" value="UniProtKB-SubCell"/>
</dbReference>
<keyword evidence="6 12" id="KW-0067">ATP-binding</keyword>
<dbReference type="FunFam" id="3.40.50.300:FF:000854">
    <property type="entry name" value="Multidrug ABC transporter ATP-binding protein"/>
    <property type="match status" value="1"/>
</dbReference>
<evidence type="ECO:0000256" key="9">
    <source>
        <dbReference type="SAM" id="Phobius"/>
    </source>
</evidence>
<dbReference type="InterPro" id="IPR039421">
    <property type="entry name" value="Type_1_exporter"/>
</dbReference>
<dbReference type="InterPro" id="IPR003593">
    <property type="entry name" value="AAA+_ATPase"/>
</dbReference>
<evidence type="ECO:0000256" key="3">
    <source>
        <dbReference type="ARBA" id="ARBA00022475"/>
    </source>
</evidence>
<dbReference type="InterPro" id="IPR027417">
    <property type="entry name" value="P-loop_NTPase"/>
</dbReference>
<dbReference type="RefSeq" id="WP_004220942.1">
    <property type="nucleotide sequence ID" value="NZ_CP022413.2"/>
</dbReference>
<keyword evidence="4 9" id="KW-0812">Transmembrane</keyword>
<dbReference type="PROSITE" id="PS00211">
    <property type="entry name" value="ABC_TRANSPORTER_1"/>
    <property type="match status" value="1"/>
</dbReference>
<evidence type="ECO:0000259" key="10">
    <source>
        <dbReference type="PROSITE" id="PS50893"/>
    </source>
</evidence>
<dbReference type="eggNOG" id="COG1132">
    <property type="taxonomic scope" value="Bacteria"/>
</dbReference>
<evidence type="ECO:0000256" key="5">
    <source>
        <dbReference type="ARBA" id="ARBA00022741"/>
    </source>
</evidence>
<dbReference type="SMART" id="SM00382">
    <property type="entry name" value="AAA"/>
    <property type="match status" value="1"/>
</dbReference>
<comment type="subcellular location">
    <subcellularLocation>
        <location evidence="1">Cell membrane</location>
        <topology evidence="1">Multi-pass membrane protein</topology>
    </subcellularLocation>
</comment>
<keyword evidence="8 9" id="KW-0472">Membrane</keyword>
<keyword evidence="2" id="KW-0813">Transport</keyword>
<evidence type="ECO:0000256" key="6">
    <source>
        <dbReference type="ARBA" id="ARBA00022840"/>
    </source>
</evidence>
<reference evidence="12" key="1">
    <citation type="submission" date="2009-09" db="EMBL/GenBank/DDBJ databases">
        <authorList>
            <person name="Weinstock G."/>
            <person name="Sodergren E."/>
            <person name="Clifton S."/>
            <person name="Fulton L."/>
            <person name="Fulton B."/>
            <person name="Courtney L."/>
            <person name="Fronick C."/>
            <person name="Harrison M."/>
            <person name="Strong C."/>
            <person name="Farmer C."/>
            <person name="Delahaunty K."/>
            <person name="Markovic C."/>
            <person name="Hall O."/>
            <person name="Minx P."/>
            <person name="Tomlinson C."/>
            <person name="Mitreva M."/>
            <person name="Nelson J."/>
            <person name="Hou S."/>
            <person name="Wollam A."/>
            <person name="Pepin K.H."/>
            <person name="Johnson M."/>
            <person name="Bhonagiri V."/>
            <person name="Nash W.E."/>
            <person name="Warren W."/>
            <person name="Chinwalla A."/>
            <person name="Mardis E.R."/>
            <person name="Wilson R.K."/>
        </authorList>
    </citation>
    <scope>NUCLEOTIDE SEQUENCE [LARGE SCALE GENOMIC DNA]</scope>
    <source>
        <strain evidence="12">DSM 20583</strain>
    </source>
</reference>
<dbReference type="PANTHER" id="PTHR24221">
    <property type="entry name" value="ATP-BINDING CASSETTE SUB-FAMILY B"/>
    <property type="match status" value="1"/>
</dbReference>
<feature type="transmembrane region" description="Helical" evidence="9">
    <location>
        <begin position="151"/>
        <end position="175"/>
    </location>
</feature>
<name>C9L4Q8_BLAHA</name>
<evidence type="ECO:0000313" key="13">
    <source>
        <dbReference type="Proteomes" id="UP000003755"/>
    </source>
</evidence>
<dbReference type="GO" id="GO:0005524">
    <property type="term" value="F:ATP binding"/>
    <property type="evidence" value="ECO:0007669"/>
    <property type="project" value="UniProtKB-KW"/>
</dbReference>
<dbReference type="GO" id="GO:0140359">
    <property type="term" value="F:ABC-type transporter activity"/>
    <property type="evidence" value="ECO:0007669"/>
    <property type="project" value="InterPro"/>
</dbReference>
<dbReference type="CDD" id="cd07346">
    <property type="entry name" value="ABC_6TM_exporters"/>
    <property type="match status" value="1"/>
</dbReference>
<dbReference type="PROSITE" id="PS50893">
    <property type="entry name" value="ABC_TRANSPORTER_2"/>
    <property type="match status" value="1"/>
</dbReference>
<dbReference type="STRING" id="537007.BLAHAN_04355"/>
<evidence type="ECO:0000256" key="4">
    <source>
        <dbReference type="ARBA" id="ARBA00022692"/>
    </source>
</evidence>
<feature type="domain" description="ABC transmembrane type-1" evidence="11">
    <location>
        <begin position="42"/>
        <end position="320"/>
    </location>
</feature>
<dbReference type="InterPro" id="IPR003439">
    <property type="entry name" value="ABC_transporter-like_ATP-bd"/>
</dbReference>
<dbReference type="Pfam" id="PF00005">
    <property type="entry name" value="ABC_tran"/>
    <property type="match status" value="1"/>
</dbReference>
<keyword evidence="5" id="KW-0547">Nucleotide-binding</keyword>
<dbReference type="InterPro" id="IPR017871">
    <property type="entry name" value="ABC_transporter-like_CS"/>
</dbReference>
<keyword evidence="7 9" id="KW-1133">Transmembrane helix</keyword>
<evidence type="ECO:0000256" key="2">
    <source>
        <dbReference type="ARBA" id="ARBA00022448"/>
    </source>
</evidence>
<dbReference type="EMBL" id="ABYU02000009">
    <property type="protein sequence ID" value="EEX23070.1"/>
    <property type="molecule type" value="Genomic_DNA"/>
</dbReference>
<evidence type="ECO:0000259" key="11">
    <source>
        <dbReference type="PROSITE" id="PS50929"/>
    </source>
</evidence>
<dbReference type="GO" id="GO:0034040">
    <property type="term" value="F:ATPase-coupled lipid transmembrane transporter activity"/>
    <property type="evidence" value="ECO:0007669"/>
    <property type="project" value="TreeGrafter"/>
</dbReference>
<evidence type="ECO:0000256" key="7">
    <source>
        <dbReference type="ARBA" id="ARBA00022989"/>
    </source>
</evidence>
<dbReference type="Proteomes" id="UP000003755">
    <property type="component" value="Unassembled WGS sequence"/>
</dbReference>
<keyword evidence="3" id="KW-1003">Cell membrane</keyword>
<feature type="transmembrane region" description="Helical" evidence="9">
    <location>
        <begin position="73"/>
        <end position="99"/>
    </location>
</feature>
<evidence type="ECO:0000256" key="8">
    <source>
        <dbReference type="ARBA" id="ARBA00023136"/>
    </source>
</evidence>
<dbReference type="InterPro" id="IPR011527">
    <property type="entry name" value="ABC1_TM_dom"/>
</dbReference>
<evidence type="ECO:0000256" key="1">
    <source>
        <dbReference type="ARBA" id="ARBA00004651"/>
    </source>
</evidence>
<feature type="transmembrane region" description="Helical" evidence="9">
    <location>
        <begin position="294"/>
        <end position="315"/>
    </location>
</feature>
<sequence>MKKILKLYLNKEKDKAKMGKQVIKDWKPIYKIAEVSGVFLGGIMLVLIFRGGFDVMETWLLRMLIDAAKENQAIIGMCIFLVCLILAEGIMGIISGMWIGRTVIKGRKKIQVYLMNKLLDCPHSTLSDMGTGEILTRLQTDSRQCVESIRYFLQTVVYGGILFIWPIIICFFISWQLTLLSILMVPLIFVCAKKFSVKIGAASEELQNKEGKANKIFQECVWQIPTTKAYSAQQEWTGYLNQTFCELYRAKNKKVFSQLVYEPFLNIIQILPQIVIIAVGGCLLIQHKVTVGDLLLFTIFLGYITNGMMGIPQWLAQYRQFSGHRKRIFEILQIPFFSGKDVEKEEKPDIILNSMEFMYANRKFGISDISVEIEKGMHVAIVGESGCGKTTLLKTIAGLNRPQKGEAFVLGYDLFQCRPEQLYCHLALVLQDTYLFPGTIRENLIAGNRNISLEQLENACKKAKIWEWICKLPKGLDTTLSEFSSNISGGQKQRIGIARAILRKADVWLIDEPTSSLDYQTAQDILNNLRDITRTYTTVTVTHDMSNMSEYDFILVMEDGKLVQTGPHFELLKKEGVYAKLYEKERNE</sequence>
<dbReference type="Gene3D" id="3.40.50.300">
    <property type="entry name" value="P-loop containing nucleotide triphosphate hydrolases"/>
    <property type="match status" value="1"/>
</dbReference>
<dbReference type="Gene3D" id="1.20.1560.10">
    <property type="entry name" value="ABC transporter type 1, transmembrane domain"/>
    <property type="match status" value="1"/>
</dbReference>
<feature type="transmembrane region" description="Helical" evidence="9">
    <location>
        <begin position="264"/>
        <end position="285"/>
    </location>
</feature>
<protein>
    <submittedName>
        <fullName evidence="12">ABC transporter, ATP-binding protein</fullName>
    </submittedName>
</protein>
<organism evidence="12 13">
    <name type="scientific">Blautia hansenii DSM 20583</name>
    <dbReference type="NCBI Taxonomy" id="537007"/>
    <lineage>
        <taxon>Bacteria</taxon>
        <taxon>Bacillati</taxon>
        <taxon>Bacillota</taxon>
        <taxon>Clostridia</taxon>
        <taxon>Lachnospirales</taxon>
        <taxon>Lachnospiraceae</taxon>
        <taxon>Blautia</taxon>
    </lineage>
</organism>
<feature type="domain" description="ABC transporter" evidence="10">
    <location>
        <begin position="350"/>
        <end position="584"/>
    </location>
</feature>
<dbReference type="SUPFAM" id="SSF90123">
    <property type="entry name" value="ABC transporter transmembrane region"/>
    <property type="match status" value="1"/>
</dbReference>
<dbReference type="GO" id="GO:0016887">
    <property type="term" value="F:ATP hydrolysis activity"/>
    <property type="evidence" value="ECO:0007669"/>
    <property type="project" value="InterPro"/>
</dbReference>
<dbReference type="InterPro" id="IPR036640">
    <property type="entry name" value="ABC1_TM_sf"/>
</dbReference>
<dbReference type="KEGG" id="bhan:CGC63_02940"/>
<dbReference type="Pfam" id="PF00664">
    <property type="entry name" value="ABC_membrane"/>
    <property type="match status" value="1"/>
</dbReference>
<feature type="transmembrane region" description="Helical" evidence="9">
    <location>
        <begin position="32"/>
        <end position="53"/>
    </location>
</feature>
<accession>C9L4Q8</accession>
<evidence type="ECO:0000313" key="12">
    <source>
        <dbReference type="EMBL" id="EEX23070.1"/>
    </source>
</evidence>
<comment type="caution">
    <text evidence="12">The sequence shown here is derived from an EMBL/GenBank/DDBJ whole genome shotgun (WGS) entry which is preliminary data.</text>
</comment>
<dbReference type="HOGENOM" id="CLU_000604_84_3_9"/>
<proteinExistence type="predicted"/>
<dbReference type="SUPFAM" id="SSF52540">
    <property type="entry name" value="P-loop containing nucleoside triphosphate hydrolases"/>
    <property type="match status" value="1"/>
</dbReference>
<dbReference type="AlphaFoldDB" id="C9L4Q8"/>
<keyword evidence="13" id="KW-1185">Reference proteome</keyword>
<dbReference type="PROSITE" id="PS50929">
    <property type="entry name" value="ABC_TM1F"/>
    <property type="match status" value="1"/>
</dbReference>
<dbReference type="PANTHER" id="PTHR24221:SF654">
    <property type="entry name" value="ATP-BINDING CASSETTE SUB-FAMILY B MEMBER 6"/>
    <property type="match status" value="1"/>
</dbReference>